<evidence type="ECO:0000313" key="3">
    <source>
        <dbReference type="Proteomes" id="UP000689195"/>
    </source>
</evidence>
<keyword evidence="1" id="KW-0472">Membrane</keyword>
<dbReference type="EMBL" id="CAJJDO010000078">
    <property type="protein sequence ID" value="CAD8182317.1"/>
    <property type="molecule type" value="Genomic_DNA"/>
</dbReference>
<keyword evidence="1" id="KW-0812">Transmembrane</keyword>
<keyword evidence="3" id="KW-1185">Reference proteome</keyword>
<dbReference type="Proteomes" id="UP000689195">
    <property type="component" value="Unassembled WGS sequence"/>
</dbReference>
<keyword evidence="1" id="KW-1133">Transmembrane helix</keyword>
<evidence type="ECO:0000313" key="2">
    <source>
        <dbReference type="EMBL" id="CAD8182317.1"/>
    </source>
</evidence>
<name>A0A8S1W0Q3_9CILI</name>
<dbReference type="AlphaFoldDB" id="A0A8S1W0Q3"/>
<feature type="transmembrane region" description="Helical" evidence="1">
    <location>
        <begin position="246"/>
        <end position="266"/>
    </location>
</feature>
<sequence>MINQYLLPITKQITKWHSCLVKDPDNKITKMLSNIQIKSITFHSPYTQTIKFDRNYSRAAFFINLVKHFGNLIKALTLSEYLQIKELDFISFLQKQQHLHPLTKKKDQNKYQLNVYKALDLKVFMGTQSNDSSLSERIERYIGNQNIGKNISYGLKIGEDIIIQLIIDDGLGSRGYRQYVLFKISILLELLKGITKLKEFLIMLLNSLYKDNNLDNHLVIREKKFSQRKSISYQSFSLIRKQRGRYLIFQNNYLLVLYLFFNNIIYCQYERCTKNYQITISYMKDGSTKIAIQTIIEG</sequence>
<protein>
    <submittedName>
        <fullName evidence="2">Uncharacterized protein</fullName>
    </submittedName>
</protein>
<gene>
    <name evidence="2" type="ORF">PPENT_87.1.T0780133</name>
</gene>
<comment type="caution">
    <text evidence="2">The sequence shown here is derived from an EMBL/GenBank/DDBJ whole genome shotgun (WGS) entry which is preliminary data.</text>
</comment>
<proteinExistence type="predicted"/>
<organism evidence="2 3">
    <name type="scientific">Paramecium pentaurelia</name>
    <dbReference type="NCBI Taxonomy" id="43138"/>
    <lineage>
        <taxon>Eukaryota</taxon>
        <taxon>Sar</taxon>
        <taxon>Alveolata</taxon>
        <taxon>Ciliophora</taxon>
        <taxon>Intramacronucleata</taxon>
        <taxon>Oligohymenophorea</taxon>
        <taxon>Peniculida</taxon>
        <taxon>Parameciidae</taxon>
        <taxon>Paramecium</taxon>
    </lineage>
</organism>
<evidence type="ECO:0000256" key="1">
    <source>
        <dbReference type="SAM" id="Phobius"/>
    </source>
</evidence>
<reference evidence="2" key="1">
    <citation type="submission" date="2021-01" db="EMBL/GenBank/DDBJ databases">
        <authorList>
            <consortium name="Genoscope - CEA"/>
            <person name="William W."/>
        </authorList>
    </citation>
    <scope>NUCLEOTIDE SEQUENCE</scope>
</reference>
<accession>A0A8S1W0Q3</accession>